<dbReference type="GO" id="GO:0005975">
    <property type="term" value="P:carbohydrate metabolic process"/>
    <property type="evidence" value="ECO:0007669"/>
    <property type="project" value="InterPro"/>
</dbReference>
<dbReference type="EMBL" id="AMBO01000191">
    <property type="protein sequence ID" value="EKD04769.1"/>
    <property type="molecule type" value="Genomic_DNA"/>
</dbReference>
<feature type="signal peptide" evidence="3">
    <location>
        <begin position="1"/>
        <end position="19"/>
    </location>
</feature>
<evidence type="ECO:0000256" key="2">
    <source>
        <dbReference type="SAM" id="MobiDB-lite"/>
    </source>
</evidence>
<keyword evidence="5" id="KW-1185">Reference proteome</keyword>
<dbReference type="Pfam" id="PF07470">
    <property type="entry name" value="Glyco_hydro_88"/>
    <property type="match status" value="1"/>
</dbReference>
<dbReference type="GO" id="GO:0016787">
    <property type="term" value="F:hydrolase activity"/>
    <property type="evidence" value="ECO:0007669"/>
    <property type="project" value="UniProtKB-KW"/>
</dbReference>
<evidence type="ECO:0000313" key="4">
    <source>
        <dbReference type="EMBL" id="EKD04769.1"/>
    </source>
</evidence>
<feature type="compositionally biased region" description="Polar residues" evidence="2">
    <location>
        <begin position="161"/>
        <end position="174"/>
    </location>
</feature>
<dbReference type="InterPro" id="IPR008928">
    <property type="entry name" value="6-hairpin_glycosidase_sf"/>
</dbReference>
<feature type="compositionally biased region" description="Polar residues" evidence="2">
    <location>
        <begin position="113"/>
        <end position="128"/>
    </location>
</feature>
<name>K1WVB1_TRIAC</name>
<dbReference type="InterPro" id="IPR012341">
    <property type="entry name" value="6hp_glycosidase-like_sf"/>
</dbReference>
<keyword evidence="3" id="KW-0732">Signal</keyword>
<protein>
    <submittedName>
        <fullName evidence="4">Uncharacterized protein</fullName>
    </submittedName>
</protein>
<dbReference type="STRING" id="1220162.K1WVB1"/>
<gene>
    <name evidence="4" type="ORF">A1Q2_00999</name>
</gene>
<feature type="compositionally biased region" description="Low complexity" evidence="2">
    <location>
        <begin position="129"/>
        <end position="153"/>
    </location>
</feature>
<dbReference type="OMA" id="WDDFVYM"/>
<evidence type="ECO:0000256" key="1">
    <source>
        <dbReference type="ARBA" id="ARBA00022801"/>
    </source>
</evidence>
<dbReference type="PANTHER" id="PTHR41814:SF1">
    <property type="entry name" value="CELLULASE"/>
    <property type="match status" value="1"/>
</dbReference>
<dbReference type="PANTHER" id="PTHR41814">
    <property type="entry name" value="EXPRESSED PROTEIN"/>
    <property type="match status" value="1"/>
</dbReference>
<dbReference type="AlphaFoldDB" id="K1WVB1"/>
<feature type="chain" id="PRO_5003853166" evidence="3">
    <location>
        <begin position="20"/>
        <end position="494"/>
    </location>
</feature>
<dbReference type="eggNOG" id="ENOG502RZ5C">
    <property type="taxonomic scope" value="Eukaryota"/>
</dbReference>
<dbReference type="InParanoid" id="K1WVB1"/>
<dbReference type="OrthoDB" id="4138492at2759"/>
<feature type="compositionally biased region" description="Low complexity" evidence="2">
    <location>
        <begin position="98"/>
        <end position="112"/>
    </location>
</feature>
<proteinExistence type="predicted"/>
<reference evidence="4 5" key="1">
    <citation type="journal article" date="2012" name="Eukaryot. Cell">
        <title>Genome sequence of the Trichosporon asahii environmental strain CBS 8904.</title>
        <authorList>
            <person name="Yang R.Y."/>
            <person name="Li H.T."/>
            <person name="Zhu H."/>
            <person name="Zhou G.P."/>
            <person name="Wang M."/>
            <person name="Wang L."/>
        </authorList>
    </citation>
    <scope>NUCLEOTIDE SEQUENCE [LARGE SCALE GENOMIC DNA]</scope>
    <source>
        <strain evidence="4 5">CBS 8904</strain>
    </source>
</reference>
<dbReference type="Gene3D" id="1.50.10.10">
    <property type="match status" value="1"/>
</dbReference>
<dbReference type="HOGENOM" id="CLU_037534_0_0_1"/>
<dbReference type="InterPro" id="IPR010905">
    <property type="entry name" value="Glyco_hydro_88"/>
</dbReference>
<comment type="caution">
    <text evidence="4">The sequence shown here is derived from an EMBL/GenBank/DDBJ whole genome shotgun (WGS) entry which is preliminary data.</text>
</comment>
<feature type="region of interest" description="Disordered" evidence="2">
    <location>
        <begin position="96"/>
        <end position="181"/>
    </location>
</feature>
<organism evidence="4 5">
    <name type="scientific">Trichosporon asahii var. asahii (strain CBS 8904)</name>
    <name type="common">Yeast</name>
    <dbReference type="NCBI Taxonomy" id="1220162"/>
    <lineage>
        <taxon>Eukaryota</taxon>
        <taxon>Fungi</taxon>
        <taxon>Dikarya</taxon>
        <taxon>Basidiomycota</taxon>
        <taxon>Agaricomycotina</taxon>
        <taxon>Tremellomycetes</taxon>
        <taxon>Trichosporonales</taxon>
        <taxon>Trichosporonaceae</taxon>
        <taxon>Trichosporon</taxon>
    </lineage>
</organism>
<sequence length="494" mass="53836">MRSTIALAAALAMPMMGSAVELSDDMLNKVYDLMGSMTKHTWENGSQSEAVVEWKHPQYSVYHQGALPIPDGITKDDVPEIVQIANWALAQTPKPYTQQKDAAARAAQSQAATSTEENQEGDNQQQKRQAQTSSGSAAQTSAPSTTHSSAAHPSPTPKWPSYQTVPAKNNTQLPDGTPIVDDAAAGDPAALGMSVVLAGKATGDATVNNTKYSDAAQRQVDYLLYHVPRAPNGAISHRRDEVQLWADNVYMVPPFFAYYGVQTGNKTLVEESYNQIKAYRDALRHPDNNLWQHIIYNEKIDEGLWGTGNAWAAAGIVRVIATIQQSQWKDEMKDKINDLKSWADEIMKATKDNMTGNHMIRNYVNNESSFEDSCATTLIAATGLRMSTLNLTDDYVPTSLQMLAAASKNVNETGYLTHVTNPMLFKVEGSSSPEGQTFIILAYSAYKDWIAQGKKGVDKKHKDHPLDDDSSALATKAGVVSTLAAVALSLWAVL</sequence>
<dbReference type="Proteomes" id="UP000006757">
    <property type="component" value="Unassembled WGS sequence"/>
</dbReference>
<dbReference type="SUPFAM" id="SSF48208">
    <property type="entry name" value="Six-hairpin glycosidases"/>
    <property type="match status" value="1"/>
</dbReference>
<accession>K1WVB1</accession>
<keyword evidence="1" id="KW-0378">Hydrolase</keyword>
<evidence type="ECO:0000256" key="3">
    <source>
        <dbReference type="SAM" id="SignalP"/>
    </source>
</evidence>
<evidence type="ECO:0000313" key="5">
    <source>
        <dbReference type="Proteomes" id="UP000006757"/>
    </source>
</evidence>